<keyword evidence="3" id="KW-0804">Transcription</keyword>
<reference evidence="6 7" key="1">
    <citation type="submission" date="2023-03" db="EMBL/GenBank/DDBJ databases">
        <title>Complete genome sequences of several Auritidibacter ignavus strains isolated from ear infections.</title>
        <authorList>
            <person name="Baehr T."/>
            <person name="Baumhoegger A.M."/>
        </authorList>
    </citation>
    <scope>NUCLEOTIDE SEQUENCE [LARGE SCALE GENOMIC DNA]</scope>
    <source>
        <strain evidence="6 7">BABAE-6</strain>
    </source>
</reference>
<dbReference type="AlphaFoldDB" id="A0AAJ6ALR4"/>
<dbReference type="GO" id="GO:0000976">
    <property type="term" value="F:transcription cis-regulatory region binding"/>
    <property type="evidence" value="ECO:0007669"/>
    <property type="project" value="TreeGrafter"/>
</dbReference>
<dbReference type="InterPro" id="IPR036271">
    <property type="entry name" value="Tet_transcr_reg_TetR-rel_C_sf"/>
</dbReference>
<gene>
    <name evidence="6" type="ORF">QDX21_08770</name>
</gene>
<dbReference type="InterPro" id="IPR050109">
    <property type="entry name" value="HTH-type_TetR-like_transc_reg"/>
</dbReference>
<dbReference type="InterPro" id="IPR009057">
    <property type="entry name" value="Homeodomain-like_sf"/>
</dbReference>
<evidence type="ECO:0000259" key="5">
    <source>
        <dbReference type="PROSITE" id="PS50977"/>
    </source>
</evidence>
<sequence>MPESTLKPRTARGEKTRAALLRAARVVFERDGYLDARLTDITVEAGCSTGTFYTYFTSKEEIFEALMETAKNEMLHLSVGDTEGGDPAEVIEASNRHYFESYQSNAKLMGLMEEVAQVDPNFMKLRYERGMRFIERNAHSIEELQRRGLADANLDPILASRALSGMVSRLAYFNFALNATNYTIDELVATTTRMWCGALSIDHASIDQD</sequence>
<keyword evidence="1" id="KW-0805">Transcription regulation</keyword>
<dbReference type="PANTHER" id="PTHR30055">
    <property type="entry name" value="HTH-TYPE TRANSCRIPTIONAL REGULATOR RUTR"/>
    <property type="match status" value="1"/>
</dbReference>
<evidence type="ECO:0000313" key="6">
    <source>
        <dbReference type="EMBL" id="WGH92410.1"/>
    </source>
</evidence>
<dbReference type="EMBL" id="CP122566">
    <property type="protein sequence ID" value="WGH92410.1"/>
    <property type="molecule type" value="Genomic_DNA"/>
</dbReference>
<proteinExistence type="predicted"/>
<dbReference type="RefSeq" id="WP_279674523.1">
    <property type="nucleotide sequence ID" value="NZ_CP122566.1"/>
</dbReference>
<dbReference type="GO" id="GO:0003700">
    <property type="term" value="F:DNA-binding transcription factor activity"/>
    <property type="evidence" value="ECO:0007669"/>
    <property type="project" value="TreeGrafter"/>
</dbReference>
<evidence type="ECO:0000256" key="1">
    <source>
        <dbReference type="ARBA" id="ARBA00023015"/>
    </source>
</evidence>
<dbReference type="InterPro" id="IPR001647">
    <property type="entry name" value="HTH_TetR"/>
</dbReference>
<name>A0AAJ6ALR4_9MICC</name>
<keyword evidence="2 4" id="KW-0238">DNA-binding</keyword>
<evidence type="ECO:0000313" key="7">
    <source>
        <dbReference type="Proteomes" id="UP001224674"/>
    </source>
</evidence>
<dbReference type="PROSITE" id="PS50977">
    <property type="entry name" value="HTH_TETR_2"/>
    <property type="match status" value="1"/>
</dbReference>
<feature type="domain" description="HTH tetR-type" evidence="5">
    <location>
        <begin position="14"/>
        <end position="74"/>
    </location>
</feature>
<keyword evidence="7" id="KW-1185">Reference proteome</keyword>
<dbReference type="PRINTS" id="PR00455">
    <property type="entry name" value="HTHTETR"/>
</dbReference>
<evidence type="ECO:0000256" key="3">
    <source>
        <dbReference type="ARBA" id="ARBA00023163"/>
    </source>
</evidence>
<dbReference type="Proteomes" id="UP001224674">
    <property type="component" value="Chromosome"/>
</dbReference>
<evidence type="ECO:0000256" key="4">
    <source>
        <dbReference type="PROSITE-ProRule" id="PRU00335"/>
    </source>
</evidence>
<dbReference type="Gene3D" id="1.10.10.60">
    <property type="entry name" value="Homeodomain-like"/>
    <property type="match status" value="1"/>
</dbReference>
<accession>A0AAJ6ALR4</accession>
<dbReference type="SUPFAM" id="SSF46689">
    <property type="entry name" value="Homeodomain-like"/>
    <property type="match status" value="1"/>
</dbReference>
<dbReference type="SUPFAM" id="SSF48498">
    <property type="entry name" value="Tetracyclin repressor-like, C-terminal domain"/>
    <property type="match status" value="1"/>
</dbReference>
<dbReference type="Pfam" id="PF00440">
    <property type="entry name" value="TetR_N"/>
    <property type="match status" value="1"/>
</dbReference>
<feature type="DNA-binding region" description="H-T-H motif" evidence="4">
    <location>
        <begin position="37"/>
        <end position="56"/>
    </location>
</feature>
<organism evidence="6 7">
    <name type="scientific">Auritidibacter ignavus</name>
    <dbReference type="NCBI Taxonomy" id="678932"/>
    <lineage>
        <taxon>Bacteria</taxon>
        <taxon>Bacillati</taxon>
        <taxon>Actinomycetota</taxon>
        <taxon>Actinomycetes</taxon>
        <taxon>Micrococcales</taxon>
        <taxon>Micrococcaceae</taxon>
        <taxon>Auritidibacter</taxon>
    </lineage>
</organism>
<protein>
    <submittedName>
        <fullName evidence="6">TetR/AcrR family transcriptional regulator</fullName>
    </submittedName>
</protein>
<dbReference type="Gene3D" id="1.10.357.10">
    <property type="entry name" value="Tetracycline Repressor, domain 2"/>
    <property type="match status" value="1"/>
</dbReference>
<dbReference type="PANTHER" id="PTHR30055:SF234">
    <property type="entry name" value="HTH-TYPE TRANSCRIPTIONAL REGULATOR BETI"/>
    <property type="match status" value="1"/>
</dbReference>
<evidence type="ECO:0000256" key="2">
    <source>
        <dbReference type="ARBA" id="ARBA00023125"/>
    </source>
</evidence>